<protein>
    <submittedName>
        <fullName evidence="1">Uncharacterized protein</fullName>
    </submittedName>
</protein>
<accession>X1HX62</accession>
<evidence type="ECO:0000313" key="1">
    <source>
        <dbReference type="EMBL" id="GAH74032.1"/>
    </source>
</evidence>
<gene>
    <name evidence="1" type="ORF">S03H2_45829</name>
</gene>
<dbReference type="InterPro" id="IPR011051">
    <property type="entry name" value="RmlC_Cupin_sf"/>
</dbReference>
<dbReference type="SUPFAM" id="SSF51182">
    <property type="entry name" value="RmlC-like cupins"/>
    <property type="match status" value="1"/>
</dbReference>
<dbReference type="AlphaFoldDB" id="X1HX62"/>
<reference evidence="1" key="1">
    <citation type="journal article" date="2014" name="Front. Microbiol.">
        <title>High frequency of phylogenetically diverse reductive dehalogenase-homologous genes in deep subseafloor sedimentary metagenomes.</title>
        <authorList>
            <person name="Kawai M."/>
            <person name="Futagami T."/>
            <person name="Toyoda A."/>
            <person name="Takaki Y."/>
            <person name="Nishi S."/>
            <person name="Hori S."/>
            <person name="Arai W."/>
            <person name="Tsubouchi T."/>
            <person name="Morono Y."/>
            <person name="Uchiyama I."/>
            <person name="Ito T."/>
            <person name="Fujiyama A."/>
            <person name="Inagaki F."/>
            <person name="Takami H."/>
        </authorList>
    </citation>
    <scope>NUCLEOTIDE SEQUENCE</scope>
    <source>
        <strain evidence="1">Expedition CK06-06</strain>
    </source>
</reference>
<comment type="caution">
    <text evidence="1">The sequence shown here is derived from an EMBL/GenBank/DDBJ whole genome shotgun (WGS) entry which is preliminary data.</text>
</comment>
<dbReference type="InterPro" id="IPR014710">
    <property type="entry name" value="RmlC-like_jellyroll"/>
</dbReference>
<name>X1HX62_9ZZZZ</name>
<organism evidence="1">
    <name type="scientific">marine sediment metagenome</name>
    <dbReference type="NCBI Taxonomy" id="412755"/>
    <lineage>
        <taxon>unclassified sequences</taxon>
        <taxon>metagenomes</taxon>
        <taxon>ecological metagenomes</taxon>
    </lineage>
</organism>
<feature type="non-terminal residue" evidence="1">
    <location>
        <position position="1"/>
    </location>
</feature>
<dbReference type="EMBL" id="BARU01028740">
    <property type="protein sequence ID" value="GAH74032.1"/>
    <property type="molecule type" value="Genomic_DNA"/>
</dbReference>
<sequence length="55" mass="6183">KVTTVYAPKHDAGILWNSAGVPWPDNMPVLSKRDKSFPSLGQFESPFTYADREDD</sequence>
<proteinExistence type="predicted"/>
<dbReference type="Gene3D" id="2.60.120.10">
    <property type="entry name" value="Jelly Rolls"/>
    <property type="match status" value="1"/>
</dbReference>